<dbReference type="AlphaFoldDB" id="A0ABD0J9I2"/>
<feature type="signal peptide" evidence="2">
    <location>
        <begin position="1"/>
        <end position="24"/>
    </location>
</feature>
<keyword evidence="1" id="KW-0472">Membrane</keyword>
<reference evidence="3 4" key="1">
    <citation type="journal article" date="2023" name="Sci. Data">
        <title>Genome assembly of the Korean intertidal mud-creeper Batillaria attramentaria.</title>
        <authorList>
            <person name="Patra A.K."/>
            <person name="Ho P.T."/>
            <person name="Jun S."/>
            <person name="Lee S.J."/>
            <person name="Kim Y."/>
            <person name="Won Y.J."/>
        </authorList>
    </citation>
    <scope>NUCLEOTIDE SEQUENCE [LARGE SCALE GENOMIC DNA]</scope>
    <source>
        <strain evidence="3">Wonlab-2016</strain>
    </source>
</reference>
<keyword evidence="4" id="KW-1185">Reference proteome</keyword>
<feature type="chain" id="PRO_5044867518" evidence="2">
    <location>
        <begin position="25"/>
        <end position="97"/>
    </location>
</feature>
<evidence type="ECO:0000313" key="3">
    <source>
        <dbReference type="EMBL" id="KAK7466736.1"/>
    </source>
</evidence>
<gene>
    <name evidence="3" type="ORF">BaRGS_00037178</name>
</gene>
<evidence type="ECO:0000256" key="2">
    <source>
        <dbReference type="SAM" id="SignalP"/>
    </source>
</evidence>
<dbReference type="EMBL" id="JACVVK020000548">
    <property type="protein sequence ID" value="KAK7466736.1"/>
    <property type="molecule type" value="Genomic_DNA"/>
</dbReference>
<evidence type="ECO:0000256" key="1">
    <source>
        <dbReference type="SAM" id="Phobius"/>
    </source>
</evidence>
<dbReference type="Proteomes" id="UP001519460">
    <property type="component" value="Unassembled WGS sequence"/>
</dbReference>
<feature type="non-terminal residue" evidence="3">
    <location>
        <position position="97"/>
    </location>
</feature>
<keyword evidence="1" id="KW-1133">Transmembrane helix</keyword>
<comment type="caution">
    <text evidence="3">The sequence shown here is derived from an EMBL/GenBank/DDBJ whole genome shotgun (WGS) entry which is preliminary data.</text>
</comment>
<accession>A0ABD0J9I2</accession>
<evidence type="ECO:0000313" key="4">
    <source>
        <dbReference type="Proteomes" id="UP001519460"/>
    </source>
</evidence>
<proteinExistence type="predicted"/>
<sequence>MYEQPKKMILLIFLISVMSHLAVSVNIRRAKEDDTVNISDISDVSPSCVSKQPKKMILSIFLISVMSHLAVSVNIRRAKEDDTVNISDISDVSSSCI</sequence>
<keyword evidence="1" id="KW-0812">Transmembrane</keyword>
<organism evidence="3 4">
    <name type="scientific">Batillaria attramentaria</name>
    <dbReference type="NCBI Taxonomy" id="370345"/>
    <lineage>
        <taxon>Eukaryota</taxon>
        <taxon>Metazoa</taxon>
        <taxon>Spiralia</taxon>
        <taxon>Lophotrochozoa</taxon>
        <taxon>Mollusca</taxon>
        <taxon>Gastropoda</taxon>
        <taxon>Caenogastropoda</taxon>
        <taxon>Sorbeoconcha</taxon>
        <taxon>Cerithioidea</taxon>
        <taxon>Batillariidae</taxon>
        <taxon>Batillaria</taxon>
    </lineage>
</organism>
<feature type="transmembrane region" description="Helical" evidence="1">
    <location>
        <begin position="56"/>
        <end position="75"/>
    </location>
</feature>
<keyword evidence="2" id="KW-0732">Signal</keyword>
<name>A0ABD0J9I2_9CAEN</name>
<protein>
    <submittedName>
        <fullName evidence="3">Uncharacterized protein</fullName>
    </submittedName>
</protein>